<dbReference type="STRING" id="498019.A0A2H1A6C6"/>
<evidence type="ECO:0000256" key="1">
    <source>
        <dbReference type="SAM" id="MobiDB-lite"/>
    </source>
</evidence>
<proteinExistence type="predicted"/>
<reference evidence="3" key="3">
    <citation type="submission" date="2021-06" db="EMBL/GenBank/DDBJ databases">
        <title>Candida auris outbreak in lebanese hospital.</title>
        <authorList>
            <person name="Finianos M."/>
        </authorList>
    </citation>
    <scope>NUCLEOTIDE SEQUENCE</scope>
    <source>
        <strain evidence="3">CA7LBN</strain>
    </source>
</reference>
<organism evidence="2">
    <name type="scientific">Candidozyma auris</name>
    <name type="common">Yeast</name>
    <name type="synonym">Candida auris</name>
    <dbReference type="NCBI Taxonomy" id="498019"/>
    <lineage>
        <taxon>Eukaryota</taxon>
        <taxon>Fungi</taxon>
        <taxon>Dikarya</taxon>
        <taxon>Ascomycota</taxon>
        <taxon>Saccharomycotina</taxon>
        <taxon>Pichiomycetes</taxon>
        <taxon>Metschnikowiaceae</taxon>
        <taxon>Candidozyma</taxon>
    </lineage>
</organism>
<dbReference type="PANTHER" id="PTHR43628:SF11">
    <property type="entry name" value="PROTEIN DSF2"/>
    <property type="match status" value="1"/>
</dbReference>
<dbReference type="Proteomes" id="UP000825438">
    <property type="component" value="Chromosome II"/>
</dbReference>
<feature type="compositionally biased region" description="Basic and acidic residues" evidence="1">
    <location>
        <begin position="245"/>
        <end position="263"/>
    </location>
</feature>
<evidence type="ECO:0000313" key="3">
    <source>
        <dbReference type="EMBL" id="QWW23392.1"/>
    </source>
</evidence>
<dbReference type="VEuPathDB" id="FungiDB:CJJ09_002563"/>
<dbReference type="InterPro" id="IPR006597">
    <property type="entry name" value="Sel1-like"/>
</dbReference>
<gene>
    <name evidence="2" type="ORF">B9J08_000601</name>
    <name evidence="3" type="ORF">CA7LBN_002193</name>
</gene>
<feature type="compositionally biased region" description="Low complexity" evidence="1">
    <location>
        <begin position="127"/>
        <end position="141"/>
    </location>
</feature>
<dbReference type="VEuPathDB" id="FungiDB:QG37_03202"/>
<dbReference type="EMBL" id="PEKT02000002">
    <property type="protein sequence ID" value="PIS58113.1"/>
    <property type="molecule type" value="Genomic_DNA"/>
</dbReference>
<reference evidence="2" key="1">
    <citation type="journal article" date="2017" name="Clin. Infect. Dis.">
        <title>Simultaneous emergence of multidrug-resistant Candida auris on 3 continents confirmed by whole-genome sequencing and epidemiological analyses.</title>
        <authorList>
            <person name="Lockhart S.R."/>
            <person name="Etienne K.A."/>
            <person name="Vallabhaneni S."/>
            <person name="Farooqi J."/>
            <person name="Chowdhary A."/>
            <person name="Govender N.P."/>
            <person name="Colombo A.L."/>
            <person name="Calvo B."/>
            <person name="Cuomo C.A."/>
            <person name="Desjardins C.A."/>
            <person name="Berkow E.L."/>
            <person name="Castanheira M."/>
            <person name="Magobo R.E."/>
            <person name="Jabeen K."/>
            <person name="Asghar R.J."/>
            <person name="Meis J.F."/>
            <person name="Jackson B."/>
            <person name="Chiller T."/>
            <person name="Litvintseva A.P."/>
        </authorList>
    </citation>
    <scope>NUCLEOTIDE SEQUENCE [LARGE SCALE GENOMIC DNA]</scope>
    <source>
        <strain evidence="2">B8441</strain>
    </source>
</reference>
<sequence length="547" mass="60712">MRSTKNAFLRILNPPTNRSSFAKMPPDESQYIPKNIPGSMESPLHRLEQEVGKDLRSENHQYKRPSDTASIYSFESVSTSGRLLDRLDLDSEDFDEDFLRRRESYVSLQSTGRLLDRLGLEDDAEDASSPSSLSSAGLPAGFDPRLKPVRASSAISLSRMQSQSQRPPVRSLSSKNSSYGRLPLHSVGTAPFKQHIEKPGASVDSFHADMNSSRNNSTTNARLVNSPQSHSATSFDSIQMPGSFPDDHHERKSPAIDAERSPKEFSSAPLPKVPSPKSSPQQPNMGFRQASNSSQTSLKSIEVPIFNPNTKFDPVLESMVKQALSLRNQNDREASYKLQIAGNIPNNYPKAMHLYAIALSYGLGVKKNDASCVKWLCRCILVSQVVETNPVDIPSLNNYIQRLNELQPQDLVKMVAKSCNEPIDPFDLYDTFSRVNQAVISKINALNNKDNNTVGGAYHRLGEAALQGAGLPAKDTSMAMQFWAKAASLGYSLSMVKLGELWSTKSKHHKKDVHKAAAWLRLAELFGQKDIGNSWIYKSKYMVRPKK</sequence>
<dbReference type="EMBL" id="CP076750">
    <property type="protein sequence ID" value="QWW23392.1"/>
    <property type="molecule type" value="Genomic_DNA"/>
</dbReference>
<dbReference type="OMA" id="FGQGVKQ"/>
<dbReference type="GO" id="GO:0032153">
    <property type="term" value="C:cell division site"/>
    <property type="evidence" value="ECO:0007669"/>
    <property type="project" value="TreeGrafter"/>
</dbReference>
<dbReference type="VEuPathDB" id="FungiDB:CJJ07_004153"/>
<dbReference type="InterPro" id="IPR052945">
    <property type="entry name" value="Mitotic_Regulator"/>
</dbReference>
<reference evidence="2" key="2">
    <citation type="submission" date="2017-11" db="EMBL/GenBank/DDBJ databases">
        <title>Candida auris genome assembly and annotation.</title>
        <authorList>
            <person name="Munoz J.F."/>
            <person name="Gade L.G."/>
            <person name="Chow N.A."/>
            <person name="Litvintseva A.P."/>
            <person name="Loparev V.N."/>
            <person name="Cuomo C.A."/>
        </authorList>
    </citation>
    <scope>NUCLEOTIDE SEQUENCE</scope>
    <source>
        <strain evidence="2">B8441</strain>
    </source>
</reference>
<feature type="region of interest" description="Disordered" evidence="1">
    <location>
        <begin position="203"/>
        <end position="296"/>
    </location>
</feature>
<name>A0A2H1A6C6_CANAR</name>
<dbReference type="SUPFAM" id="SSF81901">
    <property type="entry name" value="HCP-like"/>
    <property type="match status" value="1"/>
</dbReference>
<dbReference type="SMART" id="SM00671">
    <property type="entry name" value="SEL1"/>
    <property type="match status" value="3"/>
</dbReference>
<feature type="compositionally biased region" description="Polar residues" evidence="1">
    <location>
        <begin position="153"/>
        <end position="179"/>
    </location>
</feature>
<dbReference type="Pfam" id="PF08238">
    <property type="entry name" value="Sel1"/>
    <property type="match status" value="3"/>
</dbReference>
<feature type="region of interest" description="Disordered" evidence="1">
    <location>
        <begin position="123"/>
        <end position="186"/>
    </location>
</feature>
<dbReference type="InterPro" id="IPR011990">
    <property type="entry name" value="TPR-like_helical_dom_sf"/>
</dbReference>
<evidence type="ECO:0000313" key="2">
    <source>
        <dbReference type="EMBL" id="PIS58113.1"/>
    </source>
</evidence>
<dbReference type="VEuPathDB" id="FungiDB:B9J08_000601"/>
<dbReference type="VEuPathDB" id="FungiDB:CJI97_000603"/>
<dbReference type="PANTHER" id="PTHR43628">
    <property type="entry name" value="ACTIVATOR OF C KINASE PROTEIN 1-RELATED"/>
    <property type="match status" value="1"/>
</dbReference>
<feature type="compositionally biased region" description="Low complexity" evidence="1">
    <location>
        <begin position="211"/>
        <end position="220"/>
    </location>
</feature>
<dbReference type="Gene3D" id="1.25.40.10">
    <property type="entry name" value="Tetratricopeptide repeat domain"/>
    <property type="match status" value="1"/>
</dbReference>
<feature type="compositionally biased region" description="Low complexity" evidence="1">
    <location>
        <begin position="266"/>
        <end position="283"/>
    </location>
</feature>
<feature type="compositionally biased region" description="Polar residues" evidence="1">
    <location>
        <begin position="221"/>
        <end position="237"/>
    </location>
</feature>
<evidence type="ECO:0008006" key="4">
    <source>
        <dbReference type="Google" id="ProtNLM"/>
    </source>
</evidence>
<dbReference type="VEuPathDB" id="FungiDB:CJI96_0003494"/>
<protein>
    <recommendedName>
        <fullName evidence="4">Protein DSF2</fullName>
    </recommendedName>
</protein>
<accession>A0A2H1A6C6</accession>
<dbReference type="GO" id="GO:0010972">
    <property type="term" value="P:negative regulation of G2/M transition of mitotic cell cycle"/>
    <property type="evidence" value="ECO:0007669"/>
    <property type="project" value="TreeGrafter"/>
</dbReference>
<dbReference type="AlphaFoldDB" id="A0A2H1A6C6"/>